<dbReference type="PANTHER" id="PTHR43265:SF1">
    <property type="entry name" value="ESTERASE ESTD"/>
    <property type="match status" value="1"/>
</dbReference>
<gene>
    <name evidence="2" type="ORF">LMG27952_07082</name>
</gene>
<dbReference type="InterPro" id="IPR053145">
    <property type="entry name" value="AB_hydrolase_Est10"/>
</dbReference>
<dbReference type="Pfam" id="PF12146">
    <property type="entry name" value="Hydrolase_4"/>
    <property type="match status" value="1"/>
</dbReference>
<dbReference type="SUPFAM" id="SSF53474">
    <property type="entry name" value="alpha/beta-Hydrolases"/>
    <property type="match status" value="1"/>
</dbReference>
<dbReference type="EMBL" id="CAJHCQ010000029">
    <property type="protein sequence ID" value="CAD6560252.1"/>
    <property type="molecule type" value="Genomic_DNA"/>
</dbReference>
<dbReference type="Proteomes" id="UP000656319">
    <property type="component" value="Unassembled WGS sequence"/>
</dbReference>
<feature type="domain" description="Serine aminopeptidase S33" evidence="1">
    <location>
        <begin position="72"/>
        <end position="279"/>
    </location>
</feature>
<protein>
    <recommendedName>
        <fullName evidence="1">Serine aminopeptidase S33 domain-containing protein</fullName>
    </recommendedName>
</protein>
<organism evidence="2 3">
    <name type="scientific">Paraburkholderia hiiakae</name>
    <dbReference type="NCBI Taxonomy" id="1081782"/>
    <lineage>
        <taxon>Bacteria</taxon>
        <taxon>Pseudomonadati</taxon>
        <taxon>Pseudomonadota</taxon>
        <taxon>Betaproteobacteria</taxon>
        <taxon>Burkholderiales</taxon>
        <taxon>Burkholderiaceae</taxon>
        <taxon>Paraburkholderia</taxon>
    </lineage>
</organism>
<keyword evidence="3" id="KW-1185">Reference proteome</keyword>
<evidence type="ECO:0000259" key="1">
    <source>
        <dbReference type="Pfam" id="PF12146"/>
    </source>
</evidence>
<name>A0ABM8P9W6_9BURK</name>
<dbReference type="Gene3D" id="3.40.50.1820">
    <property type="entry name" value="alpha/beta hydrolase"/>
    <property type="match status" value="1"/>
</dbReference>
<dbReference type="PANTHER" id="PTHR43265">
    <property type="entry name" value="ESTERASE ESTD"/>
    <property type="match status" value="1"/>
</dbReference>
<dbReference type="InterPro" id="IPR029058">
    <property type="entry name" value="AB_hydrolase_fold"/>
</dbReference>
<evidence type="ECO:0000313" key="3">
    <source>
        <dbReference type="Proteomes" id="UP000656319"/>
    </source>
</evidence>
<comment type="caution">
    <text evidence="2">The sequence shown here is derived from an EMBL/GenBank/DDBJ whole genome shotgun (WGS) entry which is preliminary data.</text>
</comment>
<proteinExistence type="predicted"/>
<evidence type="ECO:0000313" key="2">
    <source>
        <dbReference type="EMBL" id="CAD6560252.1"/>
    </source>
</evidence>
<reference evidence="2 3" key="1">
    <citation type="submission" date="2020-10" db="EMBL/GenBank/DDBJ databases">
        <authorList>
            <person name="Peeters C."/>
        </authorList>
    </citation>
    <scope>NUCLEOTIDE SEQUENCE [LARGE SCALE GENOMIC DNA]</scope>
    <source>
        <strain evidence="2 3">LMG 27952</strain>
    </source>
</reference>
<dbReference type="InterPro" id="IPR022742">
    <property type="entry name" value="Hydrolase_4"/>
</dbReference>
<accession>A0ABM8P9W6</accession>
<sequence length="323" mass="33726">MTVLGAIAMAAAMHSGASSQIIGTEIDAPGPVGPLRGTLLSPAIPHVPVVLIVPGSGPTDRNGNGPNGLRAATYQLLAEGLATRGIATVRIDKRGMYASASAIPDADDVTIDDYATDVHSWVTAIRTRTGVACVWVLGHSEGGLVGLVAAQRTADICGLILVSTAGRPLADVLEEQLRTNPANAPILENAMAALKSLEAGQTVSAAKIDPALIPLFRPTVQRFLISELNLDPVALLAHYARPVLIVQGMQDIQVRPDDAERLEHANPQAELARVANANHVLKVVRTGDRNENIATYSAPDLPLAEGVVDVISTFLQRASAGAQ</sequence>